<dbReference type="RefSeq" id="WP_077864074.1">
    <property type="nucleotide sequence ID" value="NZ_LZYZ01000001.1"/>
</dbReference>
<dbReference type="Proteomes" id="UP000191154">
    <property type="component" value="Unassembled WGS sequence"/>
</dbReference>
<gene>
    <name evidence="1" type="ORF">CLOSAC_06210</name>
</gene>
<sequence>MKKNFAYSADFDEITEKLFREANYLGQGNNGVVYELPNKKVIKIFLKQKVCNDEGSILAKTNGSKYFPYMYKKGKLYVVRDMVEGERLDEYIKESGLSNSLIKNIYNLLLEFKKLKFKKLDTRCKDIYVSGDEKLMIIDPKKAYTRKVDYPRHLMKGLNRIGVLEEFLEGINKIDCRKAKMWRLKFKKYCEAEQLSGIE</sequence>
<evidence type="ECO:0000313" key="1">
    <source>
        <dbReference type="EMBL" id="OOM16350.1"/>
    </source>
</evidence>
<reference evidence="1 2" key="1">
    <citation type="submission" date="2016-05" db="EMBL/GenBank/DDBJ databases">
        <title>Microbial solvent formation.</title>
        <authorList>
            <person name="Poehlein A."/>
            <person name="Montoya Solano J.D."/>
            <person name="Flitsch S."/>
            <person name="Krabben P."/>
            <person name="Duerre P."/>
            <person name="Daniel R."/>
        </authorList>
    </citation>
    <scope>NUCLEOTIDE SEQUENCE [LARGE SCALE GENOMIC DNA]</scope>
    <source>
        <strain evidence="1 2">L1-8</strain>
    </source>
</reference>
<accession>A0A1S8NIS7</accession>
<name>A0A1S8NIS7_CLOSA</name>
<dbReference type="EMBL" id="LZYZ01000001">
    <property type="protein sequence ID" value="OOM16350.1"/>
    <property type="molecule type" value="Genomic_DNA"/>
</dbReference>
<dbReference type="SUPFAM" id="SSF56112">
    <property type="entry name" value="Protein kinase-like (PK-like)"/>
    <property type="match status" value="1"/>
</dbReference>
<comment type="caution">
    <text evidence="1">The sequence shown here is derived from an EMBL/GenBank/DDBJ whole genome shotgun (WGS) entry which is preliminary data.</text>
</comment>
<evidence type="ECO:0000313" key="2">
    <source>
        <dbReference type="Proteomes" id="UP000191154"/>
    </source>
</evidence>
<dbReference type="InterPro" id="IPR011009">
    <property type="entry name" value="Kinase-like_dom_sf"/>
</dbReference>
<protein>
    <recommendedName>
        <fullName evidence="3">Protein kinase</fullName>
    </recommendedName>
</protein>
<evidence type="ECO:0008006" key="3">
    <source>
        <dbReference type="Google" id="ProtNLM"/>
    </source>
</evidence>
<proteinExistence type="predicted"/>
<organism evidence="1 2">
    <name type="scientific">Clostridium saccharobutylicum</name>
    <dbReference type="NCBI Taxonomy" id="169679"/>
    <lineage>
        <taxon>Bacteria</taxon>
        <taxon>Bacillati</taxon>
        <taxon>Bacillota</taxon>
        <taxon>Clostridia</taxon>
        <taxon>Eubacteriales</taxon>
        <taxon>Clostridiaceae</taxon>
        <taxon>Clostridium</taxon>
    </lineage>
</organism>
<dbReference type="AlphaFoldDB" id="A0A1S8NIS7"/>